<keyword evidence="4" id="KW-1185">Reference proteome</keyword>
<proteinExistence type="predicted"/>
<dbReference type="STRING" id="1276538.A0A1X7SA84"/>
<sequence>MSSYTSCWVEDQAARHTGSAAAAIHCASPAKHKRALAEMDVNAEMGTPKRRAASNAKVGTPGDAPFDIPTTDTTPRPVSRIPLLSDAPEPPDFRQTKRARDHIDSESSAHSSTASGSKKSRRSESPQKEMALRGMNIQYPVAQASLVNPEDLTSAPEDVRSLAELMYSVKDSVDILPRAANTPEWRAALTSGSDQRDQRNFQTLFRADDPANDHVDFLPDKTHLCELVEEARENMIRFASEPAWNSSVHHPLLNTSLRGARHNFRFDNITTARIVPAALLPVPADTSQSRKVDFCLTFKVPDDIKRRLGARDIHLNQTDYTPLLLDAIVASIETKLPGEGRADGMRQLMTWAQAQVTRLRQLLKEFGRPDAGIVEIPVMPLLFVQGHEWHFLCFKDVAGENMATFYSDGVLIGSTTSLLETCKVVAGLRVLIKWADDVWWPWLRREILDNITDAARVVP</sequence>
<dbReference type="EMBL" id="LT853706">
    <property type="protein sequence ID" value="SMQ56460.1"/>
    <property type="molecule type" value="Genomic_DNA"/>
</dbReference>
<feature type="region of interest" description="Disordered" evidence="1">
    <location>
        <begin position="40"/>
        <end position="128"/>
    </location>
</feature>
<accession>A0A1X7SA84</accession>
<reference evidence="3 4" key="1">
    <citation type="submission" date="2016-06" db="EMBL/GenBank/DDBJ databases">
        <authorList>
            <person name="Kjaerup R.B."/>
            <person name="Dalgaard T.S."/>
            <person name="Juul-Madsen H.R."/>
        </authorList>
    </citation>
    <scope>NUCLEOTIDE SEQUENCE [LARGE SCALE GENOMIC DNA]</scope>
</reference>
<organism evidence="3 4">
    <name type="scientific">Zymoseptoria tritici (strain ST99CH_3D7)</name>
    <dbReference type="NCBI Taxonomy" id="1276538"/>
    <lineage>
        <taxon>Eukaryota</taxon>
        <taxon>Fungi</taxon>
        <taxon>Dikarya</taxon>
        <taxon>Ascomycota</taxon>
        <taxon>Pezizomycotina</taxon>
        <taxon>Dothideomycetes</taxon>
        <taxon>Dothideomycetidae</taxon>
        <taxon>Mycosphaerellales</taxon>
        <taxon>Mycosphaerellaceae</taxon>
        <taxon>Zymoseptoria</taxon>
    </lineage>
</organism>
<evidence type="ECO:0000259" key="2">
    <source>
        <dbReference type="Pfam" id="PF20516"/>
    </source>
</evidence>
<feature type="compositionally biased region" description="Low complexity" evidence="1">
    <location>
        <begin position="108"/>
        <end position="117"/>
    </location>
</feature>
<dbReference type="Proteomes" id="UP000215127">
    <property type="component" value="Chromosome 17"/>
</dbReference>
<protein>
    <recommendedName>
        <fullName evidence="2">PD-(D/E)XK nuclease-like domain-containing protein</fullName>
    </recommendedName>
</protein>
<dbReference type="Pfam" id="PF20516">
    <property type="entry name" value="PDDEXK_12"/>
    <property type="match status" value="1"/>
</dbReference>
<name>A0A1X7SA84_ZYMT9</name>
<dbReference type="AlphaFoldDB" id="A0A1X7SA84"/>
<evidence type="ECO:0000256" key="1">
    <source>
        <dbReference type="SAM" id="MobiDB-lite"/>
    </source>
</evidence>
<feature type="domain" description="PD-(D/E)XK nuclease-like" evidence="2">
    <location>
        <begin position="194"/>
        <end position="440"/>
    </location>
</feature>
<gene>
    <name evidence="3" type="ORF">ZT3D7_G11615</name>
</gene>
<evidence type="ECO:0000313" key="4">
    <source>
        <dbReference type="Proteomes" id="UP000215127"/>
    </source>
</evidence>
<evidence type="ECO:0000313" key="3">
    <source>
        <dbReference type="EMBL" id="SMQ56460.1"/>
    </source>
</evidence>
<dbReference type="InterPro" id="IPR046797">
    <property type="entry name" value="PDDEXK_12"/>
</dbReference>